<dbReference type="InterPro" id="IPR035976">
    <property type="entry name" value="Sushi/SCR/CCP_sf"/>
</dbReference>
<keyword evidence="5 7" id="KW-1015">Disulfide bond</keyword>
<name>A0A6I9Z437_9SAUR</name>
<dbReference type="Proteomes" id="UP000504617">
    <property type="component" value="Unplaced"/>
</dbReference>
<feature type="disulfide bond" evidence="7">
    <location>
        <begin position="122"/>
        <end position="165"/>
    </location>
</feature>
<keyword evidence="2" id="KW-0964">Secreted</keyword>
<evidence type="ECO:0000259" key="9">
    <source>
        <dbReference type="PROSITE" id="PS50041"/>
    </source>
</evidence>
<accession>A0A6I9Z437</accession>
<dbReference type="InterPro" id="IPR050691">
    <property type="entry name" value="Hyaluronan_bind_Proteoglycan"/>
</dbReference>
<dbReference type="KEGG" id="tsr:106556172"/>
<dbReference type="GO" id="GO:0005615">
    <property type="term" value="C:extracellular space"/>
    <property type="evidence" value="ECO:0007669"/>
    <property type="project" value="TreeGrafter"/>
</dbReference>
<dbReference type="PROSITE" id="PS50041">
    <property type="entry name" value="C_TYPE_LECTIN_2"/>
    <property type="match status" value="1"/>
</dbReference>
<feature type="disulfide bond" evidence="7">
    <location>
        <begin position="151"/>
        <end position="178"/>
    </location>
</feature>
<evidence type="ECO:0000256" key="4">
    <source>
        <dbReference type="ARBA" id="ARBA00022737"/>
    </source>
</evidence>
<gene>
    <name evidence="12" type="primary">LOC106556172</name>
</gene>
<evidence type="ECO:0000256" key="2">
    <source>
        <dbReference type="ARBA" id="ARBA00022525"/>
    </source>
</evidence>
<keyword evidence="6" id="KW-0325">Glycoprotein</keyword>
<dbReference type="Pfam" id="PF00059">
    <property type="entry name" value="Lectin_C"/>
    <property type="match status" value="1"/>
</dbReference>
<evidence type="ECO:0000259" key="10">
    <source>
        <dbReference type="PROSITE" id="PS50923"/>
    </source>
</evidence>
<dbReference type="PANTHER" id="PTHR22804:SF24">
    <property type="entry name" value="NEUROCAN CORE PROTEIN"/>
    <property type="match status" value="1"/>
</dbReference>
<dbReference type="GO" id="GO:0001501">
    <property type="term" value="P:skeletal system development"/>
    <property type="evidence" value="ECO:0007669"/>
    <property type="project" value="TreeGrafter"/>
</dbReference>
<keyword evidence="11" id="KW-1185">Reference proteome</keyword>
<feature type="compositionally biased region" description="Basic and acidic residues" evidence="8">
    <location>
        <begin position="1"/>
        <end position="18"/>
    </location>
</feature>
<dbReference type="AlphaFoldDB" id="A0A6I9Z437"/>
<organism evidence="11 12">
    <name type="scientific">Thamnophis sirtalis</name>
    <dbReference type="NCBI Taxonomy" id="35019"/>
    <lineage>
        <taxon>Eukaryota</taxon>
        <taxon>Metazoa</taxon>
        <taxon>Chordata</taxon>
        <taxon>Craniata</taxon>
        <taxon>Vertebrata</taxon>
        <taxon>Euteleostomi</taxon>
        <taxon>Lepidosauria</taxon>
        <taxon>Squamata</taxon>
        <taxon>Bifurcata</taxon>
        <taxon>Unidentata</taxon>
        <taxon>Episquamata</taxon>
        <taxon>Toxicofera</taxon>
        <taxon>Serpentes</taxon>
        <taxon>Colubroidea</taxon>
        <taxon>Colubridae</taxon>
        <taxon>Natricinae</taxon>
        <taxon>Thamnophis</taxon>
    </lineage>
</organism>
<reference evidence="12" key="1">
    <citation type="submission" date="2025-08" db="UniProtKB">
        <authorList>
            <consortium name="RefSeq"/>
        </authorList>
    </citation>
    <scope>IDENTIFICATION</scope>
    <source>
        <tissue evidence="12">Skeletal muscle</tissue>
    </source>
</reference>
<dbReference type="GO" id="GO:0072534">
    <property type="term" value="C:perineuronal net"/>
    <property type="evidence" value="ECO:0007669"/>
    <property type="project" value="TreeGrafter"/>
</dbReference>
<evidence type="ECO:0000256" key="1">
    <source>
        <dbReference type="ARBA" id="ARBA00004613"/>
    </source>
</evidence>
<feature type="domain" description="Sushi" evidence="10">
    <location>
        <begin position="120"/>
        <end position="180"/>
    </location>
</feature>
<dbReference type="InterPro" id="IPR001304">
    <property type="entry name" value="C-type_lectin-like"/>
</dbReference>
<dbReference type="InterPro" id="IPR016186">
    <property type="entry name" value="C-type_lectin-like/link_sf"/>
</dbReference>
<feature type="region of interest" description="Disordered" evidence="8">
    <location>
        <begin position="1"/>
        <end position="30"/>
    </location>
</feature>
<dbReference type="Gene3D" id="3.10.100.10">
    <property type="entry name" value="Mannose-Binding Protein A, subunit A"/>
    <property type="match status" value="1"/>
</dbReference>
<dbReference type="FunFam" id="2.10.70.10:FF:000003">
    <property type="entry name" value="Versican core protein"/>
    <property type="match status" value="1"/>
</dbReference>
<dbReference type="GO" id="GO:0002052">
    <property type="term" value="P:positive regulation of neuroblast proliferation"/>
    <property type="evidence" value="ECO:0007669"/>
    <property type="project" value="TreeGrafter"/>
</dbReference>
<evidence type="ECO:0000256" key="6">
    <source>
        <dbReference type="ARBA" id="ARBA00023180"/>
    </source>
</evidence>
<evidence type="ECO:0000256" key="8">
    <source>
        <dbReference type="SAM" id="MobiDB-lite"/>
    </source>
</evidence>
<dbReference type="InterPro" id="IPR018378">
    <property type="entry name" value="C-type_lectin_CS"/>
</dbReference>
<dbReference type="OrthoDB" id="9048619at2759"/>
<dbReference type="GO" id="GO:0045202">
    <property type="term" value="C:synapse"/>
    <property type="evidence" value="ECO:0007669"/>
    <property type="project" value="TreeGrafter"/>
</dbReference>
<feature type="domain" description="C-type lectin" evidence="9">
    <location>
        <begin position="49"/>
        <end position="116"/>
    </location>
</feature>
<dbReference type="CDD" id="cd00033">
    <property type="entry name" value="CCP"/>
    <property type="match status" value="1"/>
</dbReference>
<dbReference type="InterPro" id="IPR016187">
    <property type="entry name" value="CTDL_fold"/>
</dbReference>
<evidence type="ECO:0000313" key="12">
    <source>
        <dbReference type="RefSeq" id="XP_013930625.1"/>
    </source>
</evidence>
<evidence type="ECO:0000256" key="3">
    <source>
        <dbReference type="ARBA" id="ARBA00022729"/>
    </source>
</evidence>
<dbReference type="GO" id="GO:0007417">
    <property type="term" value="P:central nervous system development"/>
    <property type="evidence" value="ECO:0007669"/>
    <property type="project" value="TreeGrafter"/>
</dbReference>
<dbReference type="PANTHER" id="PTHR22804">
    <property type="entry name" value="AGGRECAN/VERSICAN PROTEOGLYCAN"/>
    <property type="match status" value="1"/>
</dbReference>
<dbReference type="PROSITE" id="PS00615">
    <property type="entry name" value="C_TYPE_LECTIN_1"/>
    <property type="match status" value="1"/>
</dbReference>
<dbReference type="GO" id="GO:0010001">
    <property type="term" value="P:glial cell differentiation"/>
    <property type="evidence" value="ECO:0007669"/>
    <property type="project" value="TreeGrafter"/>
</dbReference>
<keyword evidence="7" id="KW-0768">Sushi</keyword>
<dbReference type="GeneID" id="106556172"/>
<dbReference type="InterPro" id="IPR000436">
    <property type="entry name" value="Sushi_SCR_CCP_dom"/>
</dbReference>
<evidence type="ECO:0000256" key="5">
    <source>
        <dbReference type="ARBA" id="ARBA00023157"/>
    </source>
</evidence>
<protein>
    <submittedName>
        <fullName evidence="12">Neurocan core protein-like</fullName>
    </submittedName>
</protein>
<dbReference type="SMART" id="SM00032">
    <property type="entry name" value="CCP"/>
    <property type="match status" value="1"/>
</dbReference>
<evidence type="ECO:0000256" key="7">
    <source>
        <dbReference type="PROSITE-ProRule" id="PRU00302"/>
    </source>
</evidence>
<feature type="compositionally biased region" description="Polar residues" evidence="8">
    <location>
        <begin position="19"/>
        <end position="30"/>
    </location>
</feature>
<proteinExistence type="predicted"/>
<dbReference type="SUPFAM" id="SSF57535">
    <property type="entry name" value="Complement control module/SCR domain"/>
    <property type="match status" value="1"/>
</dbReference>
<evidence type="ECO:0000313" key="11">
    <source>
        <dbReference type="Proteomes" id="UP000504617"/>
    </source>
</evidence>
<sequence length="180" mass="20002">MDELTLELRDKEDSEYHTTQKAATTRGSSSRVTAIATSPIGAHGKTRKGIADVAQDTSPAFIPGKNIISLAQYENWRENQPDNFFAGGEDCVVLVSHETGKWNDVPCNYKLPYVCKKDTVLCGPPPLVENASPIGKKKERYSVHSTVRYQCAEGFLQRHLPTIKCHVNGLWENPKVLCTK</sequence>
<keyword evidence="4" id="KW-0677">Repeat</keyword>
<dbReference type="PROSITE" id="PS50923">
    <property type="entry name" value="SUSHI"/>
    <property type="match status" value="1"/>
</dbReference>
<keyword evidence="3" id="KW-0732">Signal</keyword>
<dbReference type="Pfam" id="PF00084">
    <property type="entry name" value="Sushi"/>
    <property type="match status" value="1"/>
</dbReference>
<dbReference type="SUPFAM" id="SSF56436">
    <property type="entry name" value="C-type lectin-like"/>
    <property type="match status" value="1"/>
</dbReference>
<dbReference type="RefSeq" id="XP_013930625.1">
    <property type="nucleotide sequence ID" value="XM_014075150.1"/>
</dbReference>
<dbReference type="Gene3D" id="2.10.70.10">
    <property type="entry name" value="Complement Module, domain 1"/>
    <property type="match status" value="1"/>
</dbReference>
<feature type="non-terminal residue" evidence="12">
    <location>
        <position position="180"/>
    </location>
</feature>
<comment type="subcellular location">
    <subcellularLocation>
        <location evidence="1">Secreted</location>
    </subcellularLocation>
</comment>